<evidence type="ECO:0000313" key="4">
    <source>
        <dbReference type="Proteomes" id="UP000033651"/>
    </source>
</evidence>
<evidence type="ECO:0000256" key="2">
    <source>
        <dbReference type="SAM" id="SignalP"/>
    </source>
</evidence>
<keyword evidence="4" id="KW-1185">Reference proteome</keyword>
<keyword evidence="1" id="KW-0472">Membrane</keyword>
<dbReference type="Proteomes" id="UP000033651">
    <property type="component" value="Unassembled WGS sequence"/>
</dbReference>
<comment type="caution">
    <text evidence="3">The sequence shown here is derived from an EMBL/GenBank/DDBJ whole genome shotgun (WGS) entry which is preliminary data.</text>
</comment>
<feature type="chain" id="PRO_5002463199" description="Membrane-anchored protein" evidence="2">
    <location>
        <begin position="24"/>
        <end position="278"/>
    </location>
</feature>
<dbReference type="AlphaFoldDB" id="A0A0F3KXQ1"/>
<evidence type="ECO:0000256" key="1">
    <source>
        <dbReference type="SAM" id="Phobius"/>
    </source>
</evidence>
<feature type="transmembrane region" description="Helical" evidence="1">
    <location>
        <begin position="243"/>
        <end position="269"/>
    </location>
</feature>
<dbReference type="Pfam" id="PF09935">
    <property type="entry name" value="DUF2167"/>
    <property type="match status" value="1"/>
</dbReference>
<reference evidence="3 4" key="1">
    <citation type="submission" date="2015-03" db="EMBL/GenBank/DDBJ databases">
        <title>Draft genome sequence of Luteibacter yeojuensis strain SU11.</title>
        <authorList>
            <person name="Sulaiman J."/>
            <person name="Priya K."/>
            <person name="Chan K.-G."/>
        </authorList>
    </citation>
    <scope>NUCLEOTIDE SEQUENCE [LARGE SCALE GENOMIC DNA]</scope>
    <source>
        <strain evidence="3 4">SU11</strain>
    </source>
</reference>
<evidence type="ECO:0000313" key="3">
    <source>
        <dbReference type="EMBL" id="KJV35727.1"/>
    </source>
</evidence>
<proteinExistence type="predicted"/>
<dbReference type="RefSeq" id="WP_045828824.1">
    <property type="nucleotide sequence ID" value="NZ_JZRB01000014.1"/>
</dbReference>
<keyword evidence="2" id="KW-0732">Signal</keyword>
<protein>
    <recommendedName>
        <fullName evidence="5">Membrane-anchored protein</fullName>
    </recommendedName>
</protein>
<sequence length="278" mass="29984">MPKLARRLAALLALSLLAFAAHAEGVKDLPWQVGPTKVQVGSHASLDVPAGYAFLGPDGTRRLDVIMHNPPNEADSYTLAPESLDWAAFFSYDDVGYVKDDDKLDADDLLKSVSEGTQASNAERRKNNWDTISVEGWKTKPVYDTTFKSLTWSFIIRNDQTHHESINYNARLLGRSGVMSAIVVASPTKIDTAIGEFKSAVGGFAFNPGQSYSDFRSGDRVAEYGLGALIVGGAAAVAAKKGFFTVILSALAAGWKLVLVGFAAIGTFFKRLFTRSKA</sequence>
<evidence type="ECO:0008006" key="5">
    <source>
        <dbReference type="Google" id="ProtNLM"/>
    </source>
</evidence>
<name>A0A0F3KXQ1_9GAMM</name>
<dbReference type="OrthoDB" id="196355at2"/>
<keyword evidence="1" id="KW-0812">Transmembrane</keyword>
<gene>
    <name evidence="3" type="ORF">VI08_06945</name>
</gene>
<dbReference type="InterPro" id="IPR018682">
    <property type="entry name" value="DUF2167_membr"/>
</dbReference>
<feature type="signal peptide" evidence="2">
    <location>
        <begin position="1"/>
        <end position="23"/>
    </location>
</feature>
<dbReference type="EMBL" id="JZRB01000014">
    <property type="protein sequence ID" value="KJV35727.1"/>
    <property type="molecule type" value="Genomic_DNA"/>
</dbReference>
<keyword evidence="1" id="KW-1133">Transmembrane helix</keyword>
<accession>A0A0F3KXQ1</accession>
<organism evidence="3 4">
    <name type="scientific">Luteibacter yeojuensis</name>
    <dbReference type="NCBI Taxonomy" id="345309"/>
    <lineage>
        <taxon>Bacteria</taxon>
        <taxon>Pseudomonadati</taxon>
        <taxon>Pseudomonadota</taxon>
        <taxon>Gammaproteobacteria</taxon>
        <taxon>Lysobacterales</taxon>
        <taxon>Rhodanobacteraceae</taxon>
        <taxon>Luteibacter</taxon>
    </lineage>
</organism>
<dbReference type="PATRIC" id="fig|345309.4.peg.592"/>